<name>F0URI7_AJEC8</name>
<dbReference type="AlphaFoldDB" id="F0URI7"/>
<accession>F0URI7</accession>
<sequence>MPPQFEFRGNRQGGKPREQPEFTFRSRFPKTSARPLLLMSPRETTPELLCYPQNEDQKTRKFMSLEELTDSDEAEMEVSSTDEAAKPPRKKQALESNTGLAANAPKWSNPDPYTVLPPSDENPVKRKDFVKLIRKARIQSSPQPKPEEHNAVVLNDDFISFGTDDVEMDEPPGKAPRGPKA</sequence>
<gene>
    <name evidence="2" type="ORF">HCEG_07729</name>
</gene>
<proteinExistence type="predicted"/>
<dbReference type="Proteomes" id="UP000008142">
    <property type="component" value="Unassembled WGS sequence"/>
</dbReference>
<evidence type="ECO:0000313" key="2">
    <source>
        <dbReference type="EMBL" id="EGC48514.1"/>
    </source>
</evidence>
<dbReference type="EMBL" id="DS990641">
    <property type="protein sequence ID" value="EGC48514.1"/>
    <property type="molecule type" value="Genomic_DNA"/>
</dbReference>
<dbReference type="OrthoDB" id="273917at2759"/>
<evidence type="ECO:0000256" key="1">
    <source>
        <dbReference type="SAM" id="MobiDB-lite"/>
    </source>
</evidence>
<dbReference type="STRING" id="544711.F0URI7"/>
<feature type="region of interest" description="Disordered" evidence="1">
    <location>
        <begin position="1"/>
        <end position="123"/>
    </location>
</feature>
<dbReference type="HOGENOM" id="CLU_1488616_0_0_1"/>
<reference evidence="3" key="1">
    <citation type="submission" date="2008-07" db="EMBL/GenBank/DDBJ databases">
        <title>Annotation of Ajellomyces capsulatus strain H88.</title>
        <authorList>
            <person name="Champion M."/>
            <person name="Cuomo C."/>
            <person name="Ma L.-J."/>
            <person name="Henn M.R."/>
            <person name="Sil A."/>
            <person name="Goldman B."/>
            <person name="Young S.K."/>
            <person name="Kodira C.D."/>
            <person name="Zeng Q."/>
            <person name="Koehrsen M."/>
            <person name="Alvarado L."/>
            <person name="Berlin A."/>
            <person name="Borenstein D."/>
            <person name="Chen Z."/>
            <person name="Engels R."/>
            <person name="Freedman E."/>
            <person name="Gellesch M."/>
            <person name="Goldberg J."/>
            <person name="Griggs A."/>
            <person name="Gujja S."/>
            <person name="Heiman D."/>
            <person name="Hepburn T."/>
            <person name="Howarth C."/>
            <person name="Jen D."/>
            <person name="Larson L."/>
            <person name="Lewis B."/>
            <person name="Mehta T."/>
            <person name="Park D."/>
            <person name="Pearson M."/>
            <person name="Roberts A."/>
            <person name="Saif S."/>
            <person name="Shea T."/>
            <person name="Shenoy N."/>
            <person name="Sisk P."/>
            <person name="Stolte C."/>
            <person name="Sykes S."/>
            <person name="Walk T."/>
            <person name="White J."/>
            <person name="Yandava C."/>
            <person name="Klein B."/>
            <person name="McEwen J.G."/>
            <person name="Puccia R."/>
            <person name="Goldman G.H."/>
            <person name="Felipe M.S."/>
            <person name="Nino-Vega G."/>
            <person name="San-Blas G."/>
            <person name="Taylor J."/>
            <person name="Mendoza L."/>
            <person name="Galagan J."/>
            <person name="Nusbaum C."/>
            <person name="Birren B."/>
        </authorList>
    </citation>
    <scope>NUCLEOTIDE SEQUENCE [LARGE SCALE GENOMIC DNA]</scope>
    <source>
        <strain evidence="3">H88</strain>
    </source>
</reference>
<feature type="compositionally biased region" description="Acidic residues" evidence="1">
    <location>
        <begin position="67"/>
        <end position="76"/>
    </location>
</feature>
<feature type="region of interest" description="Disordered" evidence="1">
    <location>
        <begin position="162"/>
        <end position="181"/>
    </location>
</feature>
<organism evidence="3">
    <name type="scientific">Ajellomyces capsulatus (strain H88)</name>
    <name type="common">Darling's disease fungus</name>
    <name type="synonym">Histoplasma capsulatum</name>
    <dbReference type="NCBI Taxonomy" id="544711"/>
    <lineage>
        <taxon>Eukaryota</taxon>
        <taxon>Fungi</taxon>
        <taxon>Dikarya</taxon>
        <taxon>Ascomycota</taxon>
        <taxon>Pezizomycotina</taxon>
        <taxon>Eurotiomycetes</taxon>
        <taxon>Eurotiomycetidae</taxon>
        <taxon>Onygenales</taxon>
        <taxon>Ajellomycetaceae</taxon>
        <taxon>Histoplasma</taxon>
    </lineage>
</organism>
<evidence type="ECO:0000313" key="3">
    <source>
        <dbReference type="Proteomes" id="UP000008142"/>
    </source>
</evidence>
<dbReference type="GO" id="GO:0016853">
    <property type="term" value="F:isomerase activity"/>
    <property type="evidence" value="ECO:0007669"/>
    <property type="project" value="UniProtKB-KW"/>
</dbReference>
<keyword evidence="2" id="KW-0413">Isomerase</keyword>
<protein>
    <submittedName>
        <fullName evidence="2">Topoisomerase TRF4</fullName>
    </submittedName>
</protein>